<name>A0A0V0GSR7_SOLCH</name>
<organism evidence="1">
    <name type="scientific">Solanum chacoense</name>
    <name type="common">Chaco potato</name>
    <dbReference type="NCBI Taxonomy" id="4108"/>
    <lineage>
        <taxon>Eukaryota</taxon>
        <taxon>Viridiplantae</taxon>
        <taxon>Streptophyta</taxon>
        <taxon>Embryophyta</taxon>
        <taxon>Tracheophyta</taxon>
        <taxon>Spermatophyta</taxon>
        <taxon>Magnoliopsida</taxon>
        <taxon>eudicotyledons</taxon>
        <taxon>Gunneridae</taxon>
        <taxon>Pentapetalae</taxon>
        <taxon>asterids</taxon>
        <taxon>lamiids</taxon>
        <taxon>Solanales</taxon>
        <taxon>Solanaceae</taxon>
        <taxon>Solanoideae</taxon>
        <taxon>Solaneae</taxon>
        <taxon>Solanum</taxon>
    </lineage>
</organism>
<protein>
    <submittedName>
        <fullName evidence="1">Putative ovule protein</fullName>
    </submittedName>
</protein>
<feature type="non-terminal residue" evidence="1">
    <location>
        <position position="153"/>
    </location>
</feature>
<evidence type="ECO:0000313" key="1">
    <source>
        <dbReference type="EMBL" id="JAP11263.1"/>
    </source>
</evidence>
<dbReference type="AlphaFoldDB" id="A0A0V0GSR7"/>
<reference evidence="1" key="1">
    <citation type="submission" date="2015-12" db="EMBL/GenBank/DDBJ databases">
        <title>Gene expression during late stages of embryo sac development: a critical building block for successful pollen-pistil interactions.</title>
        <authorList>
            <person name="Liu Y."/>
            <person name="Joly V."/>
            <person name="Sabar M."/>
            <person name="Matton D.P."/>
        </authorList>
    </citation>
    <scope>NUCLEOTIDE SEQUENCE</scope>
</reference>
<dbReference type="EMBL" id="GEDG01031641">
    <property type="protein sequence ID" value="JAP11263.1"/>
    <property type="molecule type" value="Transcribed_RNA"/>
</dbReference>
<proteinExistence type="predicted"/>
<accession>A0A0V0GSR7</accession>
<sequence length="153" mass="17190">MLLCDKSISSKPLKPCKDSGISPRNRLLFAMKRSKLTQLLRVLGISPDNLLCEISISLRFINFPNSAGKEPVNELFAKAKEIEREERPASSFGMEPTRLFPVRFSLDKRMHCPSSRGMFPSNSLSSMCKVDKDVKLPIEDGILPDNLFPFNSS</sequence>